<dbReference type="Gene3D" id="3.40.50.1110">
    <property type="entry name" value="SGNH hydrolase"/>
    <property type="match status" value="1"/>
</dbReference>
<dbReference type="InterPro" id="IPR032740">
    <property type="entry name" value="GxDLY"/>
</dbReference>
<dbReference type="InterPro" id="IPR013830">
    <property type="entry name" value="SGNH_hydro"/>
</dbReference>
<gene>
    <name evidence="3" type="ORF">MKP09_00170</name>
</gene>
<sequence>MYTDAASMKLIGQAFPLKSFHRIDTNAHRNFSAGIKRLLTNGAGLVISFKTNSPRIAAKWCVSSSKPHNNMTPIVDKGLDLYIKRNGKWEFAGVGRPNAVCNEFVMVKDMEKGEKECLLYLPTYDEVKSLSIGIDSGCKIASGNDPFTKKKVVIYGSSVTQGASASRPGMAYPARLSRDMGINFVNLGLSGSGKMEKEVADMVASIQADAFILDCFANPSPEQIAKRTAYIVKAIRAKHPNAPIIMIQSVFRETGNFDLTVRKFVERQNANTLTEYQKLLKEGVKHLYLIPGDNLLGKDHEGTTDGTHPNDIGFDRMLQVIKPAISPLLN</sequence>
<keyword evidence="3" id="KW-0378">Hydrolase</keyword>
<proteinExistence type="predicted"/>
<dbReference type="Pfam" id="PF14606">
    <property type="entry name" value="Lipase_GDSL_3"/>
    <property type="match status" value="1"/>
</dbReference>
<organism evidence="3 4">
    <name type="scientific">Niabella ginsengisoli</name>
    <dbReference type="NCBI Taxonomy" id="522298"/>
    <lineage>
        <taxon>Bacteria</taxon>
        <taxon>Pseudomonadati</taxon>
        <taxon>Bacteroidota</taxon>
        <taxon>Chitinophagia</taxon>
        <taxon>Chitinophagales</taxon>
        <taxon>Chitinophagaceae</taxon>
        <taxon>Niabella</taxon>
    </lineage>
</organism>
<dbReference type="SUPFAM" id="SSF52266">
    <property type="entry name" value="SGNH hydrolase"/>
    <property type="match status" value="1"/>
</dbReference>
<reference evidence="3 4" key="1">
    <citation type="submission" date="2022-02" db="EMBL/GenBank/DDBJ databases">
        <authorList>
            <person name="Min J."/>
        </authorList>
    </citation>
    <scope>NUCLEOTIDE SEQUENCE [LARGE SCALE GENOMIC DNA]</scope>
    <source>
        <strain evidence="3 4">GR10-1</strain>
    </source>
</reference>
<evidence type="ECO:0000259" key="2">
    <source>
        <dbReference type="Pfam" id="PF14607"/>
    </source>
</evidence>
<feature type="domain" description="SGNH hydrolase-type esterase N-terminal" evidence="2">
    <location>
        <begin position="2"/>
        <end position="139"/>
    </location>
</feature>
<dbReference type="InterPro" id="IPR051532">
    <property type="entry name" value="Ester_Hydrolysis_Enzymes"/>
</dbReference>
<evidence type="ECO:0000313" key="4">
    <source>
        <dbReference type="Proteomes" id="UP001202248"/>
    </source>
</evidence>
<dbReference type="Proteomes" id="UP001202248">
    <property type="component" value="Unassembled WGS sequence"/>
</dbReference>
<evidence type="ECO:0000313" key="3">
    <source>
        <dbReference type="EMBL" id="MCH5596448.1"/>
    </source>
</evidence>
<name>A0ABS9SDL5_9BACT</name>
<dbReference type="RefSeq" id="WP_240825242.1">
    <property type="nucleotide sequence ID" value="NZ_JAKWBL010000001.1"/>
</dbReference>
<accession>A0ABS9SDL5</accession>
<feature type="domain" description="SGNH hydrolase-type esterase" evidence="1">
    <location>
        <begin position="149"/>
        <end position="325"/>
    </location>
</feature>
<dbReference type="InterPro" id="IPR036514">
    <property type="entry name" value="SGNH_hydro_sf"/>
</dbReference>
<dbReference type="Gene3D" id="2.60.120.260">
    <property type="entry name" value="Galactose-binding domain-like"/>
    <property type="match status" value="1"/>
</dbReference>
<comment type="caution">
    <text evidence="3">The sequence shown here is derived from an EMBL/GenBank/DDBJ whole genome shotgun (WGS) entry which is preliminary data.</text>
</comment>
<keyword evidence="4" id="KW-1185">Reference proteome</keyword>
<dbReference type="GO" id="GO:0016787">
    <property type="term" value="F:hydrolase activity"/>
    <property type="evidence" value="ECO:0007669"/>
    <property type="project" value="UniProtKB-KW"/>
</dbReference>
<protein>
    <submittedName>
        <fullName evidence="3">SGNH/GDSL hydrolase family protein</fullName>
    </submittedName>
</protein>
<dbReference type="PANTHER" id="PTHR30383:SF29">
    <property type="entry name" value="SGNH HYDROLASE-TYPE ESTERASE DOMAIN-CONTAINING PROTEIN"/>
    <property type="match status" value="1"/>
</dbReference>
<evidence type="ECO:0000259" key="1">
    <source>
        <dbReference type="Pfam" id="PF14606"/>
    </source>
</evidence>
<dbReference type="Pfam" id="PF14607">
    <property type="entry name" value="GxDLY"/>
    <property type="match status" value="1"/>
</dbReference>
<dbReference type="PANTHER" id="PTHR30383">
    <property type="entry name" value="THIOESTERASE 1/PROTEASE 1/LYSOPHOSPHOLIPASE L1"/>
    <property type="match status" value="1"/>
</dbReference>
<dbReference type="EMBL" id="JAKWBL010000001">
    <property type="protein sequence ID" value="MCH5596448.1"/>
    <property type="molecule type" value="Genomic_DNA"/>
</dbReference>